<dbReference type="SUPFAM" id="SSF55190">
    <property type="entry name" value="Arginyl-tRNA synthetase (ArgRS), N-terminal 'additional' domain"/>
    <property type="match status" value="1"/>
</dbReference>
<evidence type="ECO:0000256" key="1">
    <source>
        <dbReference type="ARBA" id="ARBA00012837"/>
    </source>
</evidence>
<keyword evidence="10" id="KW-1185">Reference proteome</keyword>
<keyword evidence="4" id="KW-0067">ATP-binding</keyword>
<dbReference type="PANTHER" id="PTHR11956:SF5">
    <property type="entry name" value="ARGININE--TRNA LIGASE, CYTOPLASMIC"/>
    <property type="match status" value="1"/>
</dbReference>
<evidence type="ECO:0000256" key="3">
    <source>
        <dbReference type="ARBA" id="ARBA00022741"/>
    </source>
</evidence>
<dbReference type="PANTHER" id="PTHR11956">
    <property type="entry name" value="ARGINYL-TRNA SYNTHETASE"/>
    <property type="match status" value="1"/>
</dbReference>
<dbReference type="InterPro" id="IPR036695">
    <property type="entry name" value="Arg-tRNA-synth_N_sf"/>
</dbReference>
<gene>
    <name evidence="9" type="ORF">P3G67_09165</name>
</gene>
<evidence type="ECO:0000256" key="2">
    <source>
        <dbReference type="ARBA" id="ARBA00022598"/>
    </source>
</evidence>
<dbReference type="EMBL" id="JARJBC010000004">
    <property type="protein sequence ID" value="MDF3289405.1"/>
    <property type="molecule type" value="Genomic_DNA"/>
</dbReference>
<evidence type="ECO:0000256" key="5">
    <source>
        <dbReference type="ARBA" id="ARBA00049339"/>
    </source>
</evidence>
<protein>
    <recommendedName>
        <fullName evidence="1">arginine--tRNA ligase</fullName>
        <ecNumber evidence="1">6.1.1.19</ecNumber>
    </recommendedName>
</protein>
<dbReference type="InterPro" id="IPR005148">
    <property type="entry name" value="Arg-tRNA-synth_N"/>
</dbReference>
<dbReference type="Pfam" id="PF03485">
    <property type="entry name" value="Arg_tRNA_synt_N"/>
    <property type="match status" value="1"/>
</dbReference>
<feature type="region of interest" description="Disordered" evidence="6">
    <location>
        <begin position="148"/>
        <end position="176"/>
    </location>
</feature>
<accession>A0ABT5ZIH7</accession>
<dbReference type="Gene3D" id="1.10.730.10">
    <property type="entry name" value="Isoleucyl-tRNA Synthetase, Domain 1"/>
    <property type="match status" value="1"/>
</dbReference>
<dbReference type="Gene3D" id="3.30.1360.70">
    <property type="entry name" value="Arginyl tRNA synthetase N-terminal domain"/>
    <property type="match status" value="1"/>
</dbReference>
<dbReference type="Pfam" id="PF05746">
    <property type="entry name" value="DALR_1"/>
    <property type="match status" value="1"/>
</dbReference>
<feature type="domain" description="Arginyl tRNA synthetase N-terminal" evidence="8">
    <location>
        <begin position="4"/>
        <end position="92"/>
    </location>
</feature>
<dbReference type="NCBIfam" id="NF045898">
    <property type="entry name" value="ArgS_rel_codon"/>
    <property type="match status" value="1"/>
</dbReference>
<evidence type="ECO:0000259" key="8">
    <source>
        <dbReference type="SMART" id="SM01016"/>
    </source>
</evidence>
<dbReference type="InterPro" id="IPR009080">
    <property type="entry name" value="tRNAsynth_Ia_anticodon-bd"/>
</dbReference>
<organism evidence="9 10">
    <name type="scientific">Streptomyces silvisoli</name>
    <dbReference type="NCBI Taxonomy" id="3034235"/>
    <lineage>
        <taxon>Bacteria</taxon>
        <taxon>Bacillati</taxon>
        <taxon>Actinomycetota</taxon>
        <taxon>Actinomycetes</taxon>
        <taxon>Kitasatosporales</taxon>
        <taxon>Streptomycetaceae</taxon>
        <taxon>Streptomyces</taxon>
    </lineage>
</organism>
<feature type="compositionally biased region" description="Basic and acidic residues" evidence="6">
    <location>
        <begin position="163"/>
        <end position="176"/>
    </location>
</feature>
<dbReference type="Proteomes" id="UP001216579">
    <property type="component" value="Unassembled WGS sequence"/>
</dbReference>
<keyword evidence="3" id="KW-0547">Nucleotide-binding</keyword>
<comment type="catalytic activity">
    <reaction evidence="5">
        <text>tRNA(Arg) + L-arginine + ATP = L-arginyl-tRNA(Arg) + AMP + diphosphate</text>
        <dbReference type="Rhea" id="RHEA:20301"/>
        <dbReference type="Rhea" id="RHEA-COMP:9658"/>
        <dbReference type="Rhea" id="RHEA-COMP:9673"/>
        <dbReference type="ChEBI" id="CHEBI:30616"/>
        <dbReference type="ChEBI" id="CHEBI:32682"/>
        <dbReference type="ChEBI" id="CHEBI:33019"/>
        <dbReference type="ChEBI" id="CHEBI:78442"/>
        <dbReference type="ChEBI" id="CHEBI:78513"/>
        <dbReference type="ChEBI" id="CHEBI:456215"/>
        <dbReference type="EC" id="6.1.1.19"/>
    </reaction>
</comment>
<dbReference type="EC" id="6.1.1.19" evidence="1"/>
<proteinExistence type="predicted"/>
<evidence type="ECO:0000259" key="7">
    <source>
        <dbReference type="SMART" id="SM00836"/>
    </source>
</evidence>
<sequence length="338" mass="36185">MTPAELSRTVLSTVRHAVEADELRVAVPERVVVERPRGPRQGDYATNVALRLARAAGRQPRQVAEILAGRLARCPGIARVEIADPGFLNITLEAAAHAGLVREVLARGAAYGHNSSLAGTRVTLTHDGEPRAAAVAEAGNRLLRACGAQEGPPETVRVRPARSGHEHPAADPGARAERLSALTPDAARWALLRPPPGDTPRLDPAELLAQRESNPLFRVQYAHARTRALLRNARDLGIAPDPDGRYGHPAEHRLLGVIADFPRIVEAAARHRSPDRVARHLELTADAFFVCHDMCPHLPRGDEKPSAAHRARLSLAEAAGTVLAGGLTLLGISAPEHL</sequence>
<evidence type="ECO:0000256" key="6">
    <source>
        <dbReference type="SAM" id="MobiDB-lite"/>
    </source>
</evidence>
<dbReference type="InterPro" id="IPR008909">
    <property type="entry name" value="DALR_anticod-bd"/>
</dbReference>
<name>A0ABT5ZIH7_9ACTN</name>
<evidence type="ECO:0000313" key="9">
    <source>
        <dbReference type="EMBL" id="MDF3289405.1"/>
    </source>
</evidence>
<keyword evidence="2" id="KW-0436">Ligase</keyword>
<evidence type="ECO:0000313" key="10">
    <source>
        <dbReference type="Proteomes" id="UP001216579"/>
    </source>
</evidence>
<dbReference type="InterPro" id="IPR001278">
    <property type="entry name" value="Arg-tRNA-ligase"/>
</dbReference>
<dbReference type="SMART" id="SM00836">
    <property type="entry name" value="DALR_1"/>
    <property type="match status" value="1"/>
</dbReference>
<comment type="caution">
    <text evidence="9">The sequence shown here is derived from an EMBL/GenBank/DDBJ whole genome shotgun (WGS) entry which is preliminary data.</text>
</comment>
<feature type="domain" description="DALR anticodon binding" evidence="7">
    <location>
        <begin position="219"/>
        <end position="338"/>
    </location>
</feature>
<dbReference type="RefSeq" id="WP_276092976.1">
    <property type="nucleotide sequence ID" value="NZ_JARJBC010000004.1"/>
</dbReference>
<evidence type="ECO:0000256" key="4">
    <source>
        <dbReference type="ARBA" id="ARBA00022840"/>
    </source>
</evidence>
<dbReference type="SUPFAM" id="SSF47323">
    <property type="entry name" value="Anticodon-binding domain of a subclass of class I aminoacyl-tRNA synthetases"/>
    <property type="match status" value="1"/>
</dbReference>
<dbReference type="SMART" id="SM01016">
    <property type="entry name" value="Arg_tRNA_synt_N"/>
    <property type="match status" value="1"/>
</dbReference>
<reference evidence="9 10" key="1">
    <citation type="submission" date="2023-03" db="EMBL/GenBank/DDBJ databases">
        <title>Draft genome sequence of Streptomyces sp. RB6PN23 isolated from peat swamp forest in Thailand.</title>
        <authorList>
            <person name="Klaysubun C."/>
            <person name="Duangmal K."/>
        </authorList>
    </citation>
    <scope>NUCLEOTIDE SEQUENCE [LARGE SCALE GENOMIC DNA]</scope>
    <source>
        <strain evidence="9 10">RB6PN23</strain>
    </source>
</reference>